<evidence type="ECO:0000313" key="1">
    <source>
        <dbReference type="EMBL" id="KAH7021526.1"/>
    </source>
</evidence>
<dbReference type="Proteomes" id="UP000756346">
    <property type="component" value="Unassembled WGS sequence"/>
</dbReference>
<reference evidence="1" key="1">
    <citation type="journal article" date="2021" name="Nat. Commun.">
        <title>Genetic determinants of endophytism in the Arabidopsis root mycobiome.</title>
        <authorList>
            <person name="Mesny F."/>
            <person name="Miyauchi S."/>
            <person name="Thiergart T."/>
            <person name="Pickel B."/>
            <person name="Atanasova L."/>
            <person name="Karlsson M."/>
            <person name="Huettel B."/>
            <person name="Barry K.W."/>
            <person name="Haridas S."/>
            <person name="Chen C."/>
            <person name="Bauer D."/>
            <person name="Andreopoulos W."/>
            <person name="Pangilinan J."/>
            <person name="LaButti K."/>
            <person name="Riley R."/>
            <person name="Lipzen A."/>
            <person name="Clum A."/>
            <person name="Drula E."/>
            <person name="Henrissat B."/>
            <person name="Kohler A."/>
            <person name="Grigoriev I.V."/>
            <person name="Martin F.M."/>
            <person name="Hacquard S."/>
        </authorList>
    </citation>
    <scope>NUCLEOTIDE SEQUENCE</scope>
    <source>
        <strain evidence="1">MPI-CAGE-CH-0230</strain>
    </source>
</reference>
<organism evidence="1 2">
    <name type="scientific">Microdochium trichocladiopsis</name>
    <dbReference type="NCBI Taxonomy" id="1682393"/>
    <lineage>
        <taxon>Eukaryota</taxon>
        <taxon>Fungi</taxon>
        <taxon>Dikarya</taxon>
        <taxon>Ascomycota</taxon>
        <taxon>Pezizomycotina</taxon>
        <taxon>Sordariomycetes</taxon>
        <taxon>Xylariomycetidae</taxon>
        <taxon>Xylariales</taxon>
        <taxon>Microdochiaceae</taxon>
        <taxon>Microdochium</taxon>
    </lineage>
</organism>
<dbReference type="RefSeq" id="XP_046007727.1">
    <property type="nucleotide sequence ID" value="XM_046162758.1"/>
</dbReference>
<dbReference type="OrthoDB" id="1658288at2759"/>
<dbReference type="InterPro" id="IPR035994">
    <property type="entry name" value="Nucleoside_phosphorylase_sf"/>
</dbReference>
<protein>
    <submittedName>
        <fullName evidence="1">Uncharacterized protein</fullName>
    </submittedName>
</protein>
<proteinExistence type="predicted"/>
<keyword evidence="2" id="KW-1185">Reference proteome</keyword>
<dbReference type="GO" id="GO:0003824">
    <property type="term" value="F:catalytic activity"/>
    <property type="evidence" value="ECO:0007669"/>
    <property type="project" value="InterPro"/>
</dbReference>
<dbReference type="Gene3D" id="3.40.50.1580">
    <property type="entry name" value="Nucleoside phosphorylase domain"/>
    <property type="match status" value="1"/>
</dbReference>
<comment type="caution">
    <text evidence="1">The sequence shown here is derived from an EMBL/GenBank/DDBJ whole genome shotgun (WGS) entry which is preliminary data.</text>
</comment>
<dbReference type="GeneID" id="70192304"/>
<name>A0A9P8XVW5_9PEZI</name>
<dbReference type="AlphaFoldDB" id="A0A9P8XVW5"/>
<accession>A0A9P8XVW5</accession>
<sequence length="104" mass="12139">MASQPPHDRTQFHSAIICALPREADAVTLLFDHFWDERRDPYRWADNDTNTYIAGRIGEHFVVHEPSSRAWVPTVGVSRQYWAILVLNLRLKFASRRKFESVAE</sequence>
<gene>
    <name evidence="1" type="ORF">B0I36DRAFT_435315</name>
</gene>
<dbReference type="GO" id="GO:0009116">
    <property type="term" value="P:nucleoside metabolic process"/>
    <property type="evidence" value="ECO:0007669"/>
    <property type="project" value="InterPro"/>
</dbReference>
<evidence type="ECO:0000313" key="2">
    <source>
        <dbReference type="Proteomes" id="UP000756346"/>
    </source>
</evidence>
<dbReference type="EMBL" id="JAGTJQ010000010">
    <property type="protein sequence ID" value="KAH7021526.1"/>
    <property type="molecule type" value="Genomic_DNA"/>
</dbReference>